<evidence type="ECO:0000313" key="2">
    <source>
        <dbReference type="Proteomes" id="UP001467690"/>
    </source>
</evidence>
<protein>
    <submittedName>
        <fullName evidence="1">Uncharacterized protein</fullName>
    </submittedName>
</protein>
<proteinExistence type="predicted"/>
<reference evidence="1 2" key="1">
    <citation type="submission" date="2024-06" db="EMBL/GenBank/DDBJ databases">
        <authorList>
            <person name="Chen R.Y."/>
        </authorList>
    </citation>
    <scope>NUCLEOTIDE SEQUENCE [LARGE SCALE GENOMIC DNA]</scope>
    <source>
        <strain evidence="1 2">D2</strain>
    </source>
</reference>
<keyword evidence="2" id="KW-1185">Reference proteome</keyword>
<name>A0ABV1RFH2_9ALTE</name>
<evidence type="ECO:0000313" key="1">
    <source>
        <dbReference type="EMBL" id="MER2491495.1"/>
    </source>
</evidence>
<dbReference type="Proteomes" id="UP001467690">
    <property type="component" value="Unassembled WGS sequence"/>
</dbReference>
<comment type="caution">
    <text evidence="1">The sequence shown here is derived from an EMBL/GenBank/DDBJ whole genome shotgun (WGS) entry which is preliminary data.</text>
</comment>
<accession>A0ABV1RFH2</accession>
<organism evidence="1 2">
    <name type="scientific">Catenovulum sediminis</name>
    <dbReference type="NCBI Taxonomy" id="1740262"/>
    <lineage>
        <taxon>Bacteria</taxon>
        <taxon>Pseudomonadati</taxon>
        <taxon>Pseudomonadota</taxon>
        <taxon>Gammaproteobacteria</taxon>
        <taxon>Alteromonadales</taxon>
        <taxon>Alteromonadaceae</taxon>
        <taxon>Catenovulum</taxon>
    </lineage>
</organism>
<gene>
    <name evidence="1" type="ORF">ABS311_06330</name>
</gene>
<sequence length="177" mass="20777">MSDAIKLLKQNGWQEHKRSYDLINPRCFIHSNGVILDLCGYGVEQKNGQTISGLWMSGVPFEWNRVTVYPRIDLVAKQTKFGSVWHPTQPETILQALYGQWQIKDVNFDTTICAKNLQGFSLLTQCFAYSRICVLWRHHRWVKLKPLVEQVRRFTPSDQLFVKLEKQLQMELQHETQ</sequence>
<dbReference type="EMBL" id="JBELOE010000119">
    <property type="protein sequence ID" value="MER2491495.1"/>
    <property type="molecule type" value="Genomic_DNA"/>
</dbReference>
<dbReference type="RefSeq" id="WP_350401093.1">
    <property type="nucleotide sequence ID" value="NZ_JBELOE010000119.1"/>
</dbReference>